<dbReference type="PANTHER" id="PTHR43081:SF1">
    <property type="entry name" value="ADENYLATE CYCLASE, TERMINAL-DIFFERENTIATION SPECIFIC"/>
    <property type="match status" value="1"/>
</dbReference>
<proteinExistence type="predicted"/>
<dbReference type="SMART" id="SM00448">
    <property type="entry name" value="REC"/>
    <property type="match status" value="1"/>
</dbReference>
<dbReference type="Proteomes" id="UP000807825">
    <property type="component" value="Unassembled WGS sequence"/>
</dbReference>
<dbReference type="GO" id="GO:0004016">
    <property type="term" value="F:adenylate cyclase activity"/>
    <property type="evidence" value="ECO:0007669"/>
    <property type="project" value="UniProtKB-ARBA"/>
</dbReference>
<organism evidence="5 6">
    <name type="scientific">Desulfomonile tiedjei</name>
    <dbReference type="NCBI Taxonomy" id="2358"/>
    <lineage>
        <taxon>Bacteria</taxon>
        <taxon>Pseudomonadati</taxon>
        <taxon>Thermodesulfobacteriota</taxon>
        <taxon>Desulfomonilia</taxon>
        <taxon>Desulfomonilales</taxon>
        <taxon>Desulfomonilaceae</taxon>
        <taxon>Desulfomonile</taxon>
    </lineage>
</organism>
<dbReference type="CDD" id="cd07302">
    <property type="entry name" value="CHD"/>
    <property type="match status" value="1"/>
</dbReference>
<keyword evidence="1" id="KW-0597">Phosphoprotein</keyword>
<dbReference type="PROSITE" id="PS50125">
    <property type="entry name" value="GUANYLATE_CYCLASE_2"/>
    <property type="match status" value="1"/>
</dbReference>
<keyword evidence="2" id="KW-0175">Coiled coil</keyword>
<dbReference type="InterPro" id="IPR001054">
    <property type="entry name" value="A/G_cyclase"/>
</dbReference>
<evidence type="ECO:0000313" key="6">
    <source>
        <dbReference type="Proteomes" id="UP000807825"/>
    </source>
</evidence>
<feature type="domain" description="Response regulatory" evidence="3">
    <location>
        <begin position="9"/>
        <end position="125"/>
    </location>
</feature>
<dbReference type="InterPro" id="IPR029787">
    <property type="entry name" value="Nucleotide_cyclase"/>
</dbReference>
<dbReference type="SUPFAM" id="SSF52172">
    <property type="entry name" value="CheY-like"/>
    <property type="match status" value="1"/>
</dbReference>
<dbReference type="InterPro" id="IPR011006">
    <property type="entry name" value="CheY-like_superfamily"/>
</dbReference>
<evidence type="ECO:0000256" key="2">
    <source>
        <dbReference type="SAM" id="Coils"/>
    </source>
</evidence>
<dbReference type="EMBL" id="JACRDE010000354">
    <property type="protein sequence ID" value="MBI5250522.1"/>
    <property type="molecule type" value="Genomic_DNA"/>
</dbReference>
<dbReference type="InterPro" id="IPR050697">
    <property type="entry name" value="Adenylyl/Guanylyl_Cyclase_3/4"/>
</dbReference>
<accession>A0A9D6V7M5</accession>
<dbReference type="PANTHER" id="PTHR43081">
    <property type="entry name" value="ADENYLATE CYCLASE, TERMINAL-DIFFERENTIATION SPECIFIC-RELATED"/>
    <property type="match status" value="1"/>
</dbReference>
<protein>
    <submittedName>
        <fullName evidence="5">Response regulator</fullName>
    </submittedName>
</protein>
<dbReference type="InterPro" id="IPR001789">
    <property type="entry name" value="Sig_transdc_resp-reg_receiver"/>
</dbReference>
<dbReference type="SMART" id="SM00044">
    <property type="entry name" value="CYCc"/>
    <property type="match status" value="1"/>
</dbReference>
<dbReference type="AlphaFoldDB" id="A0A9D6V7M5"/>
<dbReference type="Pfam" id="PF00072">
    <property type="entry name" value="Response_reg"/>
    <property type="match status" value="1"/>
</dbReference>
<evidence type="ECO:0000313" key="5">
    <source>
        <dbReference type="EMBL" id="MBI5250522.1"/>
    </source>
</evidence>
<name>A0A9D6V7M5_9BACT</name>
<dbReference type="Pfam" id="PF00211">
    <property type="entry name" value="Guanylate_cyc"/>
    <property type="match status" value="1"/>
</dbReference>
<dbReference type="GO" id="GO:0000160">
    <property type="term" value="P:phosphorelay signal transduction system"/>
    <property type="evidence" value="ECO:0007669"/>
    <property type="project" value="InterPro"/>
</dbReference>
<dbReference type="SUPFAM" id="SSF55073">
    <property type="entry name" value="Nucleotide cyclase"/>
    <property type="match status" value="1"/>
</dbReference>
<evidence type="ECO:0000256" key="1">
    <source>
        <dbReference type="PROSITE-ProRule" id="PRU00169"/>
    </source>
</evidence>
<sequence length="450" mass="50527">MLEGEKKPKVLIVDDTPENIQVLMGTLKDQYAIVAAINGEKALRMALAEPRPDLILLDIMMPGMDGFEVCSQLKSDPKTRDIPVIFLSALDDTANKVKGFETGAVDYISKPFQPQEVHVRVNTHLTMSRLKRSLAEKNEELRAYSEGLEERVKQRTAELASLNNIYERFVPREFIDLLQKNSILEINLGDQISRKMTVMFADIRGWTTLLEKMTPQEAFSFINAYLKRVNPVIKDCNGFIDQYYGDGVMALFPGTPDDAVRAAVRMQEAVAEYNREREQAGFGPIGIGIGLHLADLMLGVIGSEDRMQGAVVADAVNLAARIEGLNKMYGSYVSLSDETLCAMTESDRYRHRFMDKVRVKGRADAVTVYEVFEGDPAVLAELKERTKPSFESGIQLYYGKKFSQASVHFNQVLETHPEDLAARMYLKRCANYMVNGVPADWTGVETLLEK</sequence>
<dbReference type="Gene3D" id="3.40.50.2300">
    <property type="match status" value="1"/>
</dbReference>
<evidence type="ECO:0000259" key="4">
    <source>
        <dbReference type="PROSITE" id="PS50125"/>
    </source>
</evidence>
<feature type="modified residue" description="4-aspartylphosphate" evidence="1">
    <location>
        <position position="58"/>
    </location>
</feature>
<evidence type="ECO:0000259" key="3">
    <source>
        <dbReference type="PROSITE" id="PS50110"/>
    </source>
</evidence>
<dbReference type="CDD" id="cd19920">
    <property type="entry name" value="REC_PA4781-like"/>
    <property type="match status" value="1"/>
</dbReference>
<dbReference type="Gene3D" id="3.30.70.1230">
    <property type="entry name" value="Nucleotide cyclase"/>
    <property type="match status" value="1"/>
</dbReference>
<feature type="coiled-coil region" evidence="2">
    <location>
        <begin position="127"/>
        <end position="165"/>
    </location>
</feature>
<feature type="domain" description="Guanylate cyclase" evidence="4">
    <location>
        <begin position="197"/>
        <end position="323"/>
    </location>
</feature>
<comment type="caution">
    <text evidence="5">The sequence shown here is derived from an EMBL/GenBank/DDBJ whole genome shotgun (WGS) entry which is preliminary data.</text>
</comment>
<dbReference type="GO" id="GO:0006171">
    <property type="term" value="P:cAMP biosynthetic process"/>
    <property type="evidence" value="ECO:0007669"/>
    <property type="project" value="TreeGrafter"/>
</dbReference>
<gene>
    <name evidence="5" type="ORF">HY912_13600</name>
</gene>
<reference evidence="5" key="1">
    <citation type="submission" date="2020-07" db="EMBL/GenBank/DDBJ databases">
        <title>Huge and variable diversity of episymbiotic CPR bacteria and DPANN archaea in groundwater ecosystems.</title>
        <authorList>
            <person name="He C.Y."/>
            <person name="Keren R."/>
            <person name="Whittaker M."/>
            <person name="Farag I.F."/>
            <person name="Doudna J."/>
            <person name="Cate J.H.D."/>
            <person name="Banfield J.F."/>
        </authorList>
    </citation>
    <scope>NUCLEOTIDE SEQUENCE</scope>
    <source>
        <strain evidence="5">NC_groundwater_1664_Pr3_B-0.1um_52_9</strain>
    </source>
</reference>
<dbReference type="PROSITE" id="PS50110">
    <property type="entry name" value="RESPONSE_REGULATORY"/>
    <property type="match status" value="1"/>
</dbReference>